<dbReference type="PANTHER" id="PTHR30461:SF23">
    <property type="entry name" value="DNA RECOMBINASE-RELATED"/>
    <property type="match status" value="1"/>
</dbReference>
<protein>
    <submittedName>
        <fullName evidence="2">DNA invertase Pin-like site-specific DNA recombinase</fullName>
    </submittedName>
</protein>
<dbReference type="PROSITE" id="PS51737">
    <property type="entry name" value="RECOMBINASE_DNA_BIND"/>
    <property type="match status" value="1"/>
</dbReference>
<dbReference type="SMART" id="SM00857">
    <property type="entry name" value="Resolvase"/>
    <property type="match status" value="1"/>
</dbReference>
<dbReference type="RefSeq" id="WP_241246187.1">
    <property type="nucleotide sequence ID" value="NZ_CP049255.1"/>
</dbReference>
<sequence length="496" mass="55385">MPAPEPRVPRVAIYARQSVDEDQGITQQLEDCRAEVIRRRWTLVEEYQDNDTSASKERGPKTAWSAMLKAFDKGEFDAIIVTETSRITRSLIDVLDIRPPRRNIRVIVIREGIDTDLDDFMLKQLVLLGEREVKIKTERAARYAVGRRLAGHPTPGKPPHGYRWVPGIERDAGGTRYRVDETEAEDVRQIFNEFLTGAPLAQIARDLSDSGRLTRQGVRWHSSTVRRVLLNPLYAALLPPAQPSGKFDAAAIDLEACTAGAWEAIIDRDILVTSRARLIAVKPNHSGTARKWLLSGLAVCAICASPVRSARGETHPTLRVKDAVAAPSQRYHAYRCPQGHFMRNGDIIDEFISEMCIRRLSTNDAVGLVAPHEAPIDVALLHTKREVLTARRRSIANFVVRGLMTDADALESLDEVARELQLITDQIAMAIKVNPLAELSEVEDVRAWWETATLARKRLVIGALMKVRIRPVGKGKRVTTLQGAADSLDIHWLENA</sequence>
<dbReference type="EMBL" id="JACHWQ010000001">
    <property type="protein sequence ID" value="MBB2975090.1"/>
    <property type="molecule type" value="Genomic_DNA"/>
</dbReference>
<dbReference type="PANTHER" id="PTHR30461">
    <property type="entry name" value="DNA-INVERTASE FROM LAMBDOID PROPHAGE"/>
    <property type="match status" value="1"/>
</dbReference>
<dbReference type="GO" id="GO:0000150">
    <property type="term" value="F:DNA strand exchange activity"/>
    <property type="evidence" value="ECO:0007669"/>
    <property type="project" value="InterPro"/>
</dbReference>
<dbReference type="Pfam" id="PF07508">
    <property type="entry name" value="Recombinase"/>
    <property type="match status" value="1"/>
</dbReference>
<proteinExistence type="predicted"/>
<dbReference type="InterPro" id="IPR036162">
    <property type="entry name" value="Resolvase-like_N_sf"/>
</dbReference>
<reference evidence="2 3" key="1">
    <citation type="submission" date="2020-08" db="EMBL/GenBank/DDBJ databases">
        <title>Sequencing the genomes of 1000 actinobacteria strains.</title>
        <authorList>
            <person name="Klenk H.-P."/>
        </authorList>
    </citation>
    <scope>NUCLEOTIDE SEQUENCE [LARGE SCALE GENOMIC DNA]</scope>
    <source>
        <strain evidence="2 3">DSM 27099</strain>
    </source>
</reference>
<dbReference type="InterPro" id="IPR006119">
    <property type="entry name" value="Resolv_N"/>
</dbReference>
<dbReference type="CDD" id="cd00338">
    <property type="entry name" value="Ser_Recombinase"/>
    <property type="match status" value="1"/>
</dbReference>
<dbReference type="InterPro" id="IPR050639">
    <property type="entry name" value="SSR_resolvase"/>
</dbReference>
<dbReference type="Proteomes" id="UP000529310">
    <property type="component" value="Unassembled WGS sequence"/>
</dbReference>
<gene>
    <name evidence="2" type="ORF">FHX49_000631</name>
</gene>
<organism evidence="2 3">
    <name type="scientific">Microbacterium endophyticum</name>
    <dbReference type="NCBI Taxonomy" id="1526412"/>
    <lineage>
        <taxon>Bacteria</taxon>
        <taxon>Bacillati</taxon>
        <taxon>Actinomycetota</taxon>
        <taxon>Actinomycetes</taxon>
        <taxon>Micrococcales</taxon>
        <taxon>Microbacteriaceae</taxon>
        <taxon>Microbacterium</taxon>
    </lineage>
</organism>
<evidence type="ECO:0000259" key="1">
    <source>
        <dbReference type="PROSITE" id="PS51737"/>
    </source>
</evidence>
<dbReference type="AlphaFoldDB" id="A0A7W4V1G3"/>
<dbReference type="GO" id="GO:0003677">
    <property type="term" value="F:DNA binding"/>
    <property type="evidence" value="ECO:0007669"/>
    <property type="project" value="InterPro"/>
</dbReference>
<dbReference type="Gene3D" id="3.40.50.1390">
    <property type="entry name" value="Resolvase, N-terminal catalytic domain"/>
    <property type="match status" value="1"/>
</dbReference>
<comment type="caution">
    <text evidence="2">The sequence shown here is derived from an EMBL/GenBank/DDBJ whole genome shotgun (WGS) entry which is preliminary data.</text>
</comment>
<evidence type="ECO:0000313" key="2">
    <source>
        <dbReference type="EMBL" id="MBB2975090.1"/>
    </source>
</evidence>
<keyword evidence="3" id="KW-1185">Reference proteome</keyword>
<feature type="domain" description="Recombinase" evidence="1">
    <location>
        <begin position="159"/>
        <end position="284"/>
    </location>
</feature>
<dbReference type="SUPFAM" id="SSF53041">
    <property type="entry name" value="Resolvase-like"/>
    <property type="match status" value="1"/>
</dbReference>
<dbReference type="Pfam" id="PF00239">
    <property type="entry name" value="Resolvase"/>
    <property type="match status" value="1"/>
</dbReference>
<dbReference type="InterPro" id="IPR038109">
    <property type="entry name" value="DNA_bind_recomb_sf"/>
</dbReference>
<name>A0A7W4V1G3_9MICO</name>
<accession>A0A7W4V1G3</accession>
<dbReference type="Gene3D" id="3.90.1750.20">
    <property type="entry name" value="Putative Large Serine Recombinase, Chain B, Domain 2"/>
    <property type="match status" value="1"/>
</dbReference>
<dbReference type="InterPro" id="IPR011109">
    <property type="entry name" value="DNA_bind_recombinase_dom"/>
</dbReference>
<evidence type="ECO:0000313" key="3">
    <source>
        <dbReference type="Proteomes" id="UP000529310"/>
    </source>
</evidence>